<dbReference type="Pfam" id="PF01943">
    <property type="entry name" value="Polysacc_synt"/>
    <property type="match status" value="1"/>
</dbReference>
<feature type="transmembrane region" description="Helical" evidence="6">
    <location>
        <begin position="358"/>
        <end position="377"/>
    </location>
</feature>
<dbReference type="EMBL" id="LAZL01000024">
    <property type="protein sequence ID" value="KMT64456.1"/>
    <property type="molecule type" value="Genomic_DNA"/>
</dbReference>
<evidence type="ECO:0000313" key="8">
    <source>
        <dbReference type="Proteomes" id="UP000037600"/>
    </source>
</evidence>
<keyword evidence="3 6" id="KW-0812">Transmembrane</keyword>
<comment type="subcellular location">
    <subcellularLocation>
        <location evidence="1">Cell membrane</location>
        <topology evidence="1">Multi-pass membrane protein</topology>
    </subcellularLocation>
</comment>
<evidence type="ECO:0000256" key="6">
    <source>
        <dbReference type="SAM" id="Phobius"/>
    </source>
</evidence>
<dbReference type="RefSeq" id="WP_048693884.1">
    <property type="nucleotide sequence ID" value="NZ_KQ130497.1"/>
</dbReference>
<dbReference type="InterPro" id="IPR050833">
    <property type="entry name" value="Poly_Biosynth_Transport"/>
</dbReference>
<feature type="transmembrane region" description="Helical" evidence="6">
    <location>
        <begin position="12"/>
        <end position="30"/>
    </location>
</feature>
<feature type="transmembrane region" description="Helical" evidence="6">
    <location>
        <begin position="252"/>
        <end position="274"/>
    </location>
</feature>
<evidence type="ECO:0000256" key="5">
    <source>
        <dbReference type="ARBA" id="ARBA00023136"/>
    </source>
</evidence>
<keyword evidence="4 6" id="KW-1133">Transmembrane helix</keyword>
<dbReference type="STRING" id="1513271.XM47_14280"/>
<protein>
    <submittedName>
        <fullName evidence="7">Uncharacterized protein</fullName>
    </submittedName>
</protein>
<keyword evidence="5 6" id="KW-0472">Membrane</keyword>
<dbReference type="GO" id="GO:0005886">
    <property type="term" value="C:plasma membrane"/>
    <property type="evidence" value="ECO:0007669"/>
    <property type="project" value="UniProtKB-SubCell"/>
</dbReference>
<feature type="transmembrane region" description="Helical" evidence="6">
    <location>
        <begin position="84"/>
        <end position="102"/>
    </location>
</feature>
<organism evidence="7 8">
    <name type="scientific">Catenovulum maritimum</name>
    <dbReference type="NCBI Taxonomy" id="1513271"/>
    <lineage>
        <taxon>Bacteria</taxon>
        <taxon>Pseudomonadati</taxon>
        <taxon>Pseudomonadota</taxon>
        <taxon>Gammaproteobacteria</taxon>
        <taxon>Alteromonadales</taxon>
        <taxon>Alteromonadaceae</taxon>
        <taxon>Catenovulum</taxon>
    </lineage>
</organism>
<feature type="transmembrane region" description="Helical" evidence="6">
    <location>
        <begin position="108"/>
        <end position="129"/>
    </location>
</feature>
<proteinExistence type="predicted"/>
<evidence type="ECO:0000256" key="3">
    <source>
        <dbReference type="ARBA" id="ARBA00022692"/>
    </source>
</evidence>
<evidence type="ECO:0000256" key="1">
    <source>
        <dbReference type="ARBA" id="ARBA00004651"/>
    </source>
</evidence>
<evidence type="ECO:0000313" key="7">
    <source>
        <dbReference type="EMBL" id="KMT64456.1"/>
    </source>
</evidence>
<reference evidence="7 8" key="1">
    <citation type="submission" date="2015-04" db="EMBL/GenBank/DDBJ databases">
        <title>Draft Genome Sequence of the Novel Agar-Digesting Marine Bacterium Q1.</title>
        <authorList>
            <person name="Li Y."/>
            <person name="Li D."/>
            <person name="Chen G."/>
            <person name="Du Z."/>
        </authorList>
    </citation>
    <scope>NUCLEOTIDE SEQUENCE [LARGE SCALE GENOMIC DNA]</scope>
    <source>
        <strain evidence="7 8">Q1</strain>
    </source>
</reference>
<dbReference type="Proteomes" id="UP000037600">
    <property type="component" value="Unassembled WGS sequence"/>
</dbReference>
<feature type="transmembrane region" description="Helical" evidence="6">
    <location>
        <begin position="294"/>
        <end position="315"/>
    </location>
</feature>
<dbReference type="PANTHER" id="PTHR30250">
    <property type="entry name" value="PST FAMILY PREDICTED COLANIC ACID TRANSPORTER"/>
    <property type="match status" value="1"/>
</dbReference>
<sequence length="430" mass="47008">MTKKPLYDIAKVIFVRFSSFLFIYPLAILLSRQLGAEGYGLYGTLMAYIPIIATICICGVDQFLVKQLAESNPATGFTSNLTRYFKLVSGLCFGALLCLAWINLEFNLFPIAEFITACLILIFLVIRRVQTALLRGIKLPVPTQVAENIVQPIATLFLVLIGILWFDFTVLSALILYLVGLCLSVLFLSFSVKKRFRLKPADNASASLGLKDVALTLPFLGLALTNDIATYIDRIMLASMQGYSQAGVYLVVARNASLILVAVTSIQLVINPYIAEFKANHSKQSLAKLASYQVVGQTLLSITALLPIALISLYVGDIFGSEFSSAAGPLMILATGYVVTMVLGSGVQYLFMSGYSLLAFQIVFFATLLNVILNFLLIPEFGIYGAVYATIASEACKKLLAAFVVTQKLQLRIDLYPAIFYLAGKRAQYG</sequence>
<gene>
    <name evidence="7" type="ORF">XM47_14280</name>
</gene>
<comment type="caution">
    <text evidence="7">The sequence shown here is derived from an EMBL/GenBank/DDBJ whole genome shotgun (WGS) entry which is preliminary data.</text>
</comment>
<feature type="transmembrane region" description="Helical" evidence="6">
    <location>
        <begin position="174"/>
        <end position="192"/>
    </location>
</feature>
<dbReference type="OrthoDB" id="103403at2"/>
<feature type="transmembrane region" description="Helical" evidence="6">
    <location>
        <begin position="149"/>
        <end position="168"/>
    </location>
</feature>
<feature type="transmembrane region" description="Helical" evidence="6">
    <location>
        <begin position="42"/>
        <end position="64"/>
    </location>
</feature>
<feature type="transmembrane region" description="Helical" evidence="6">
    <location>
        <begin position="327"/>
        <end position="351"/>
    </location>
</feature>
<dbReference type="PANTHER" id="PTHR30250:SF11">
    <property type="entry name" value="O-ANTIGEN TRANSPORTER-RELATED"/>
    <property type="match status" value="1"/>
</dbReference>
<name>A0A0J8JJ36_9ALTE</name>
<accession>A0A0J8JJ36</accession>
<evidence type="ECO:0000256" key="4">
    <source>
        <dbReference type="ARBA" id="ARBA00022989"/>
    </source>
</evidence>
<dbReference type="InterPro" id="IPR002797">
    <property type="entry name" value="Polysacc_synth"/>
</dbReference>
<evidence type="ECO:0000256" key="2">
    <source>
        <dbReference type="ARBA" id="ARBA00022475"/>
    </source>
</evidence>
<dbReference type="AlphaFoldDB" id="A0A0J8JJ36"/>
<keyword evidence="8" id="KW-1185">Reference proteome</keyword>
<keyword evidence="2" id="KW-1003">Cell membrane</keyword>